<dbReference type="PANTHER" id="PTHR39550">
    <property type="entry name" value="SLL0658 PROTEIN"/>
    <property type="match status" value="1"/>
</dbReference>
<proteinExistence type="predicted"/>
<evidence type="ECO:0008006" key="3">
    <source>
        <dbReference type="Google" id="ProtNLM"/>
    </source>
</evidence>
<dbReference type="Pfam" id="PF11848">
    <property type="entry name" value="DUF3368"/>
    <property type="match status" value="1"/>
</dbReference>
<organism evidence="1 2">
    <name type="scientific">candidate division MSBL1 archaeon SCGC-AAA259I09</name>
    <dbReference type="NCBI Taxonomy" id="1698267"/>
    <lineage>
        <taxon>Archaea</taxon>
        <taxon>Methanobacteriati</taxon>
        <taxon>Methanobacteriota</taxon>
        <taxon>candidate division MSBL1</taxon>
    </lineage>
</organism>
<accession>A0A133UK16</accession>
<protein>
    <recommendedName>
        <fullName evidence="3">DUF3368 domain-containing protein</fullName>
    </recommendedName>
</protein>
<dbReference type="PANTHER" id="PTHR39550:SF1">
    <property type="entry name" value="SLL0658 PROTEIN"/>
    <property type="match status" value="1"/>
</dbReference>
<name>A0A133UK16_9EURY</name>
<gene>
    <name evidence="1" type="ORF">AKJ37_07495</name>
</gene>
<dbReference type="Proteomes" id="UP000070463">
    <property type="component" value="Unassembled WGS sequence"/>
</dbReference>
<sequence>MIKKLKGEKYLPPTVYEEVVEVGKEKGFDDALVTEELIERGVLKVKEPPKQLLDRIKLHQDIHPGEAETLSLAKSLNAIAITDDPVARAIADMYDVMREGSYMVILRMLNAGEINKEKAKSSLRKLVDSGWRCDVELYENILRRIEEL</sequence>
<evidence type="ECO:0000313" key="2">
    <source>
        <dbReference type="Proteomes" id="UP000070463"/>
    </source>
</evidence>
<comment type="caution">
    <text evidence="1">The sequence shown here is derived from an EMBL/GenBank/DDBJ whole genome shotgun (WGS) entry which is preliminary data.</text>
</comment>
<dbReference type="InterPro" id="IPR021799">
    <property type="entry name" value="PIN-like_prokaryotic"/>
</dbReference>
<reference evidence="1 2" key="1">
    <citation type="journal article" date="2016" name="Sci. Rep.">
        <title>Metabolic traits of an uncultured archaeal lineage -MSBL1- from brine pools of the Red Sea.</title>
        <authorList>
            <person name="Mwirichia R."/>
            <person name="Alam I."/>
            <person name="Rashid M."/>
            <person name="Vinu M."/>
            <person name="Ba-Alawi W."/>
            <person name="Anthony Kamau A."/>
            <person name="Kamanda Ngugi D."/>
            <person name="Goker M."/>
            <person name="Klenk H.P."/>
            <person name="Bajic V."/>
            <person name="Stingl U."/>
        </authorList>
    </citation>
    <scope>NUCLEOTIDE SEQUENCE [LARGE SCALE GENOMIC DNA]</scope>
    <source>
        <strain evidence="1">SCGC-AAA259I09</strain>
    </source>
</reference>
<keyword evidence="2" id="KW-1185">Reference proteome</keyword>
<dbReference type="AlphaFoldDB" id="A0A133UK16"/>
<dbReference type="EMBL" id="LHXR01000178">
    <property type="protein sequence ID" value="KXA94567.1"/>
    <property type="molecule type" value="Genomic_DNA"/>
</dbReference>
<evidence type="ECO:0000313" key="1">
    <source>
        <dbReference type="EMBL" id="KXA94567.1"/>
    </source>
</evidence>